<dbReference type="PANTHER" id="PTHR21310:SF42">
    <property type="entry name" value="BIFUNCTIONAL AAC_APH"/>
    <property type="match status" value="1"/>
</dbReference>
<proteinExistence type="predicted"/>
<organism evidence="2 3">
    <name type="scientific">Micromonospora chaiyaphumensis</name>
    <dbReference type="NCBI Taxonomy" id="307119"/>
    <lineage>
        <taxon>Bacteria</taxon>
        <taxon>Bacillati</taxon>
        <taxon>Actinomycetota</taxon>
        <taxon>Actinomycetes</taxon>
        <taxon>Micromonosporales</taxon>
        <taxon>Micromonosporaceae</taxon>
        <taxon>Micromonospora</taxon>
    </lineage>
</organism>
<gene>
    <name evidence="2" type="ORF">GA0070214_101204</name>
</gene>
<reference evidence="3" key="1">
    <citation type="submission" date="2016-06" db="EMBL/GenBank/DDBJ databases">
        <authorList>
            <person name="Varghese N."/>
            <person name="Submissions Spin"/>
        </authorList>
    </citation>
    <scope>NUCLEOTIDE SEQUENCE [LARGE SCALE GENOMIC DNA]</scope>
    <source>
        <strain evidence="3">DSM 45246</strain>
    </source>
</reference>
<keyword evidence="2" id="KW-0808">Transferase</keyword>
<dbReference type="SUPFAM" id="SSF56112">
    <property type="entry name" value="Protein kinase-like (PK-like)"/>
    <property type="match status" value="1"/>
</dbReference>
<feature type="domain" description="Aminoglycoside phosphotransferase" evidence="1">
    <location>
        <begin position="29"/>
        <end position="256"/>
    </location>
</feature>
<dbReference type="InterPro" id="IPR011009">
    <property type="entry name" value="Kinase-like_dom_sf"/>
</dbReference>
<keyword evidence="2" id="KW-0418">Kinase</keyword>
<evidence type="ECO:0000313" key="3">
    <source>
        <dbReference type="Proteomes" id="UP000199629"/>
    </source>
</evidence>
<dbReference type="EMBL" id="FMCS01000001">
    <property type="protein sequence ID" value="SCE65062.1"/>
    <property type="molecule type" value="Genomic_DNA"/>
</dbReference>
<dbReference type="CDD" id="cd05155">
    <property type="entry name" value="APH_ChoK_like_1"/>
    <property type="match status" value="1"/>
</dbReference>
<dbReference type="InterPro" id="IPR002575">
    <property type="entry name" value="Aminoglycoside_PTrfase"/>
</dbReference>
<dbReference type="InterPro" id="IPR051678">
    <property type="entry name" value="AGP_Transferase"/>
</dbReference>
<dbReference type="Gene3D" id="3.90.1200.10">
    <property type="match status" value="1"/>
</dbReference>
<evidence type="ECO:0000313" key="2">
    <source>
        <dbReference type="EMBL" id="SCE65062.1"/>
    </source>
</evidence>
<dbReference type="Proteomes" id="UP000199629">
    <property type="component" value="Unassembled WGS sequence"/>
</dbReference>
<evidence type="ECO:0000259" key="1">
    <source>
        <dbReference type="Pfam" id="PF01636"/>
    </source>
</evidence>
<dbReference type="GO" id="GO:0016301">
    <property type="term" value="F:kinase activity"/>
    <property type="evidence" value="ECO:0007669"/>
    <property type="project" value="UniProtKB-KW"/>
</dbReference>
<name>A0A1C4U033_9ACTN</name>
<sequence>MVDIDEELVRRLVTAQFPRWAHLPVAAVPRQGWDNRTFRLGDDLVVRLPSAEGYVPGVAKEDRCLPDLARHLPLPVPEPVATGAPGAGYPYPWSVRRWLPGDTLEAAGKVDRPAVARDLGAFLAALRRAPTAGGPVAGRHSCFRGCHPSAYGDDVEQALDVLRDRVDTAACRDVWARALTSAWPGPPVWFHGDVAAGNLLVAGGRLAAVIDFGTCGVGDPACDLVPAWTWFLGPERKVFREAVGLPDDAWRRARGWALWKALITLAGAHGRNEEQSRILAAVLADPVVG</sequence>
<protein>
    <submittedName>
        <fullName evidence="2">Predicted kinase, aminoglycoside phosphotransferase (APT) family</fullName>
    </submittedName>
</protein>
<dbReference type="RefSeq" id="WP_091258023.1">
    <property type="nucleotide sequence ID" value="NZ_FMCS01000001.1"/>
</dbReference>
<keyword evidence="3" id="KW-1185">Reference proteome</keyword>
<dbReference type="Pfam" id="PF01636">
    <property type="entry name" value="APH"/>
    <property type="match status" value="1"/>
</dbReference>
<accession>A0A1C4U033</accession>
<dbReference type="PANTHER" id="PTHR21310">
    <property type="entry name" value="AMINOGLYCOSIDE PHOSPHOTRANSFERASE-RELATED-RELATED"/>
    <property type="match status" value="1"/>
</dbReference>
<dbReference type="Gene3D" id="3.30.200.20">
    <property type="entry name" value="Phosphorylase Kinase, domain 1"/>
    <property type="match status" value="1"/>
</dbReference>
<dbReference type="AlphaFoldDB" id="A0A1C4U033"/>